<dbReference type="Proteomes" id="UP001314796">
    <property type="component" value="Unassembled WGS sequence"/>
</dbReference>
<reference evidence="2 3" key="1">
    <citation type="submission" date="2021-01" db="EMBL/GenBank/DDBJ databases">
        <title>Genomic Encyclopedia of Type Strains, Phase IV (KMG-IV): sequencing the most valuable type-strain genomes for metagenomic binning, comparative biology and taxonomic classification.</title>
        <authorList>
            <person name="Goeker M."/>
        </authorList>
    </citation>
    <scope>NUCLEOTIDE SEQUENCE [LARGE SCALE GENOMIC DNA]</scope>
    <source>
        <strain evidence="2 3">DSM 25890</strain>
    </source>
</reference>
<keyword evidence="3" id="KW-1185">Reference proteome</keyword>
<evidence type="ECO:0000313" key="3">
    <source>
        <dbReference type="Proteomes" id="UP001314796"/>
    </source>
</evidence>
<protein>
    <recommendedName>
        <fullName evidence="1">HNH domain-containing protein</fullName>
    </recommendedName>
</protein>
<proteinExistence type="predicted"/>
<comment type="caution">
    <text evidence="2">The sequence shown here is derived from an EMBL/GenBank/DDBJ whole genome shotgun (WGS) entry which is preliminary data.</text>
</comment>
<name>A0ABS2NTP2_9FIRM</name>
<gene>
    <name evidence="2" type="ORF">JOC73_002897</name>
</gene>
<dbReference type="Pfam" id="PF01844">
    <property type="entry name" value="HNH"/>
    <property type="match status" value="1"/>
</dbReference>
<organism evidence="2 3">
    <name type="scientific">Alkaliphilus hydrothermalis</name>
    <dbReference type="NCBI Taxonomy" id="1482730"/>
    <lineage>
        <taxon>Bacteria</taxon>
        <taxon>Bacillati</taxon>
        <taxon>Bacillota</taxon>
        <taxon>Clostridia</taxon>
        <taxon>Peptostreptococcales</taxon>
        <taxon>Natronincolaceae</taxon>
        <taxon>Alkaliphilus</taxon>
    </lineage>
</organism>
<accession>A0ABS2NTP2</accession>
<feature type="domain" description="HNH" evidence="1">
    <location>
        <begin position="286"/>
        <end position="340"/>
    </location>
</feature>
<sequence length="375" mass="44177">MQDVNYVVDNINKNPQDVALLLLLFYGVKGKAFKEIRGLLDSDCNYFNNVITLQRNKEKVMFKLPSSVMNILKLATEQNDVYYKRNGYYDSESRRNSTWPIFQSNYVIKQVMAGNAKTPQATPQAIRNRISKLLDVYREISGSKIKASCTEDVFQSGTIYYMLLFEKYLGGSLEPIDYKRICQRCGDKPSNYSVYKIRYTMYKKHYPEALSEIELTPELRLLCREISSIKVDCEISENKKRPKLVKKAPYIEGREKIRYHKTKERKPQLMREAKRLFKEKNERIYCEGCGFDFYKTYGILGEDYIEGHHIKEINSLTEETEMVPEDIAMVCSNCHSMIHRSNPSLTIEQLKHILMEPSKSKKYKLKFKKYIWNWF</sequence>
<dbReference type="EMBL" id="JAFBEE010000031">
    <property type="protein sequence ID" value="MBM7616315.1"/>
    <property type="molecule type" value="Genomic_DNA"/>
</dbReference>
<dbReference type="RefSeq" id="WP_204404410.1">
    <property type="nucleotide sequence ID" value="NZ_JAFBEE010000031.1"/>
</dbReference>
<evidence type="ECO:0000313" key="2">
    <source>
        <dbReference type="EMBL" id="MBM7616315.1"/>
    </source>
</evidence>
<dbReference type="InterPro" id="IPR002711">
    <property type="entry name" value="HNH"/>
</dbReference>
<evidence type="ECO:0000259" key="1">
    <source>
        <dbReference type="Pfam" id="PF01844"/>
    </source>
</evidence>